<dbReference type="SUPFAM" id="SSF51445">
    <property type="entry name" value="(Trans)glycosidases"/>
    <property type="match status" value="1"/>
</dbReference>
<evidence type="ECO:0000259" key="10">
    <source>
        <dbReference type="Pfam" id="PF16875"/>
    </source>
</evidence>
<organism evidence="11 12">
    <name type="scientific">Cohnella lupini</name>
    <dbReference type="NCBI Taxonomy" id="1294267"/>
    <lineage>
        <taxon>Bacteria</taxon>
        <taxon>Bacillati</taxon>
        <taxon>Bacillota</taxon>
        <taxon>Bacilli</taxon>
        <taxon>Bacillales</taxon>
        <taxon>Paenibacillaceae</taxon>
        <taxon>Cohnella</taxon>
    </lineage>
</organism>
<proteinExistence type="inferred from homology"/>
<dbReference type="Pfam" id="PF16874">
    <property type="entry name" value="Glyco_hydro_36C"/>
    <property type="match status" value="1"/>
</dbReference>
<protein>
    <recommendedName>
        <fullName evidence="3 6">Alpha-galactosidase</fullName>
        <ecNumber evidence="3 6">3.2.1.22</ecNumber>
    </recommendedName>
</protein>
<feature type="domain" description="Glycosyl hydrolase family 36 C-terminal" evidence="9">
    <location>
        <begin position="629"/>
        <end position="702"/>
    </location>
</feature>
<dbReference type="InterPro" id="IPR000111">
    <property type="entry name" value="Glyco_hydro_27/36_CS"/>
</dbReference>
<dbReference type="EMBL" id="QRDY01000014">
    <property type="protein sequence ID" value="RED56298.1"/>
    <property type="molecule type" value="Genomic_DNA"/>
</dbReference>
<evidence type="ECO:0000256" key="5">
    <source>
        <dbReference type="ARBA" id="ARBA00023295"/>
    </source>
</evidence>
<reference evidence="11 12" key="1">
    <citation type="submission" date="2018-07" db="EMBL/GenBank/DDBJ databases">
        <title>Genomic Encyclopedia of Type Strains, Phase III (KMG-III): the genomes of soil and plant-associated and newly described type strains.</title>
        <authorList>
            <person name="Whitman W."/>
        </authorList>
    </citation>
    <scope>NUCLEOTIDE SEQUENCE [LARGE SCALE GENOMIC DNA]</scope>
    <source>
        <strain evidence="11 12">CECT 8236</strain>
    </source>
</reference>
<evidence type="ECO:0000313" key="11">
    <source>
        <dbReference type="EMBL" id="RED56298.1"/>
    </source>
</evidence>
<dbReference type="InterPro" id="IPR002252">
    <property type="entry name" value="Glyco_hydro_36"/>
</dbReference>
<feature type="binding site" evidence="8">
    <location>
        <begin position="456"/>
        <end position="460"/>
    </location>
    <ligand>
        <name>substrate</name>
    </ligand>
</feature>
<evidence type="ECO:0000313" key="12">
    <source>
        <dbReference type="Proteomes" id="UP000256869"/>
    </source>
</evidence>
<dbReference type="InterPro" id="IPR017853">
    <property type="entry name" value="GH"/>
</dbReference>
<keyword evidence="12" id="KW-1185">Reference proteome</keyword>
<dbReference type="Gene3D" id="2.70.98.60">
    <property type="entry name" value="alpha-galactosidase from lactobacil brevis"/>
    <property type="match status" value="1"/>
</dbReference>
<evidence type="ECO:0000256" key="4">
    <source>
        <dbReference type="ARBA" id="ARBA00022801"/>
    </source>
</evidence>
<accession>A0A3D9I3F0</accession>
<dbReference type="InterPro" id="IPR038417">
    <property type="entry name" value="Alpga-gal_N_sf"/>
</dbReference>
<keyword evidence="4 6" id="KW-0378">Hydrolase</keyword>
<dbReference type="Proteomes" id="UP000256869">
    <property type="component" value="Unassembled WGS sequence"/>
</dbReference>
<dbReference type="FunFam" id="3.20.20.70:FF:000118">
    <property type="entry name" value="Alpha-galactosidase"/>
    <property type="match status" value="1"/>
</dbReference>
<sequence>MALLYDKETSRWLLQGTTLSYGLGIHENGTLQHLYYGSKIPFITDLPAPNKAAIHHSSFEPSGGIIQQEFPAWGGMYYYEPCLKATFPDQVRDTRLVYSEHRMVEGDECEELIIVLKDTVYPLLVHLHYRLFPKHDIMERFAVIENTGEQPIKLDQSLSATWHVPRGDHYRLTHLAGKWIEETQIYQDEITPGKKIMESRRGNTGCQANPWFAIDRGTATEDYGEVWFGALAWSGNWKIAVEYSPFKLLQVSGGVHDFDFSWHLAGGTTFQTPAFVGGFTRGGFGEASRNFHRYQREHVLPKPNSEGLRPVLYNSWEATYFDVNEEGQTKLAEKAADMGVELFVIDDGWFGERNHDRAGLGDWTVNPAKFPNGLKPLIDKVEALGMKFGIWVEPEMVNPDSNLYRAYPDWVYHFPNRPRTESRNQLVLNVAKLEVQAFIGEMMDKLLSENNISFVKWDMNRSLSEVGWLEAPTEIQKEIWVRHVQGLYNILHNLRAKHPEVAFEACSGGGGRIDLGIMQLTDQVWTSDNTDPYERLFIQEGYSFAYSAQAMMCWVADAGKWVRNRAASVSYRFHSAMMGSLGIGGNLLNWSEEELEESRLWVKEYKAIRHIVQKGDQYRLISPRAGNATAVQYVTADRRESVLFALMHSQKFQNPFPRVYLRGLKRDALYQVSGFEQPLSGSALMNRGIDLDLRSDLASKLVKITETS</sequence>
<dbReference type="PROSITE" id="PS00512">
    <property type="entry name" value="ALPHA_GALACTOSIDASE"/>
    <property type="match status" value="1"/>
</dbReference>
<name>A0A3D9I3F0_9BACL</name>
<dbReference type="AlphaFoldDB" id="A0A3D9I3F0"/>
<dbReference type="InterPro" id="IPR031705">
    <property type="entry name" value="Glyco_hydro_36_C"/>
</dbReference>
<comment type="catalytic activity">
    <reaction evidence="1 6">
        <text>Hydrolysis of terminal, non-reducing alpha-D-galactose residues in alpha-D-galactosides, including galactose oligosaccharides, galactomannans and galactolipids.</text>
        <dbReference type="EC" id="3.2.1.22"/>
    </reaction>
</comment>
<evidence type="ECO:0000256" key="1">
    <source>
        <dbReference type="ARBA" id="ARBA00001255"/>
    </source>
</evidence>
<feature type="binding site" evidence="8">
    <location>
        <begin position="346"/>
        <end position="347"/>
    </location>
    <ligand>
        <name>substrate</name>
    </ligand>
</feature>
<dbReference type="PRINTS" id="PR00743">
    <property type="entry name" value="GLHYDRLASE36"/>
</dbReference>
<feature type="binding site" evidence="8">
    <location>
        <position position="506"/>
    </location>
    <ligand>
        <name>substrate</name>
    </ligand>
</feature>
<keyword evidence="5 6" id="KW-0326">Glycosidase</keyword>
<feature type="active site" description="Nucleophile" evidence="7">
    <location>
        <position position="458"/>
    </location>
</feature>
<evidence type="ECO:0000256" key="6">
    <source>
        <dbReference type="PIRNR" id="PIRNR005536"/>
    </source>
</evidence>
<dbReference type="Gene3D" id="2.60.40.1180">
    <property type="entry name" value="Golgi alpha-mannosidase II"/>
    <property type="match status" value="1"/>
</dbReference>
<dbReference type="EC" id="3.2.1.22" evidence="3 6"/>
<dbReference type="Pfam" id="PF02065">
    <property type="entry name" value="Melibiase"/>
    <property type="match status" value="1"/>
</dbReference>
<dbReference type="InterPro" id="IPR013785">
    <property type="entry name" value="Aldolase_TIM"/>
</dbReference>
<dbReference type="CDD" id="cd14791">
    <property type="entry name" value="GH36"/>
    <property type="match status" value="1"/>
</dbReference>
<dbReference type="PANTHER" id="PTHR43053">
    <property type="entry name" value="GLYCOSIDASE FAMILY 31"/>
    <property type="match status" value="1"/>
</dbReference>
<dbReference type="Gene3D" id="3.20.20.70">
    <property type="entry name" value="Aldolase class I"/>
    <property type="match status" value="1"/>
</dbReference>
<dbReference type="PANTHER" id="PTHR43053:SF3">
    <property type="entry name" value="ALPHA-GALACTOSIDASE C-RELATED"/>
    <property type="match status" value="1"/>
</dbReference>
<comment type="caution">
    <text evidence="11">The sequence shown here is derived from an EMBL/GenBank/DDBJ whole genome shotgun (WGS) entry which is preliminary data.</text>
</comment>
<gene>
    <name evidence="11" type="ORF">DFP95_11473</name>
</gene>
<feature type="binding site" evidence="8">
    <location>
        <position position="528"/>
    </location>
    <ligand>
        <name>substrate</name>
    </ligand>
</feature>
<dbReference type="Pfam" id="PF16875">
    <property type="entry name" value="Glyco_hydro_36N"/>
    <property type="match status" value="1"/>
</dbReference>
<dbReference type="PIRSF" id="PIRSF005536">
    <property type="entry name" value="Agal"/>
    <property type="match status" value="1"/>
</dbReference>
<dbReference type="InterPro" id="IPR050985">
    <property type="entry name" value="Alpha-glycosidase_related"/>
</dbReference>
<feature type="domain" description="Glycosyl hydrolase family 36 N-terminal" evidence="10">
    <location>
        <begin position="29"/>
        <end position="265"/>
    </location>
</feature>
<dbReference type="GO" id="GO:0004557">
    <property type="term" value="F:alpha-galactosidase activity"/>
    <property type="evidence" value="ECO:0007669"/>
    <property type="project" value="UniProtKB-UniRule"/>
</dbReference>
<evidence type="ECO:0000256" key="3">
    <source>
        <dbReference type="ARBA" id="ARBA00012755"/>
    </source>
</evidence>
<evidence type="ECO:0000256" key="2">
    <source>
        <dbReference type="ARBA" id="ARBA00006202"/>
    </source>
</evidence>
<dbReference type="InterPro" id="IPR031704">
    <property type="entry name" value="Glyco_hydro_36_N"/>
</dbReference>
<evidence type="ECO:0000256" key="7">
    <source>
        <dbReference type="PIRSR" id="PIRSR005536-1"/>
    </source>
</evidence>
<dbReference type="RefSeq" id="WP_245987776.1">
    <property type="nucleotide sequence ID" value="NZ_QRDY01000014.1"/>
</dbReference>
<dbReference type="InterPro" id="IPR013780">
    <property type="entry name" value="Glyco_hydro_b"/>
</dbReference>
<feature type="binding site" evidence="8">
    <location>
        <position position="179"/>
    </location>
    <ligand>
        <name>substrate</name>
    </ligand>
</feature>
<feature type="active site" description="Proton donor" evidence="7">
    <location>
        <position position="528"/>
    </location>
</feature>
<dbReference type="GO" id="GO:0016052">
    <property type="term" value="P:carbohydrate catabolic process"/>
    <property type="evidence" value="ECO:0007669"/>
    <property type="project" value="InterPro"/>
</dbReference>
<evidence type="ECO:0000256" key="8">
    <source>
        <dbReference type="PIRSR" id="PIRSR005536-2"/>
    </source>
</evidence>
<feature type="binding site" evidence="8">
    <location>
        <position position="423"/>
    </location>
    <ligand>
        <name>substrate</name>
    </ligand>
</feature>
<evidence type="ECO:0000259" key="9">
    <source>
        <dbReference type="Pfam" id="PF16874"/>
    </source>
</evidence>
<comment type="similarity">
    <text evidence="2">Belongs to the glycosyl hydrolase 36 family.</text>
</comment>